<dbReference type="Pfam" id="PF00226">
    <property type="entry name" value="DnaJ"/>
    <property type="match status" value="1"/>
</dbReference>
<keyword evidence="4" id="KW-1185">Reference proteome</keyword>
<accession>A0AAD9V4V1</accession>
<evidence type="ECO:0000313" key="3">
    <source>
        <dbReference type="EMBL" id="KAK2561334.1"/>
    </source>
</evidence>
<feature type="domain" description="J" evidence="2">
    <location>
        <begin position="126"/>
        <end position="196"/>
    </location>
</feature>
<keyword evidence="1" id="KW-0472">Membrane</keyword>
<gene>
    <name evidence="3" type="ORF">P5673_015830</name>
</gene>
<evidence type="ECO:0000259" key="2">
    <source>
        <dbReference type="PROSITE" id="PS50076"/>
    </source>
</evidence>
<dbReference type="InterPro" id="IPR001623">
    <property type="entry name" value="DnaJ_domain"/>
</dbReference>
<dbReference type="PROSITE" id="PS50076">
    <property type="entry name" value="DNAJ_2"/>
    <property type="match status" value="1"/>
</dbReference>
<feature type="transmembrane region" description="Helical" evidence="1">
    <location>
        <begin position="229"/>
        <end position="248"/>
    </location>
</feature>
<name>A0AAD9V4V1_ACRCE</name>
<organism evidence="3 4">
    <name type="scientific">Acropora cervicornis</name>
    <name type="common">Staghorn coral</name>
    <dbReference type="NCBI Taxonomy" id="6130"/>
    <lineage>
        <taxon>Eukaryota</taxon>
        <taxon>Metazoa</taxon>
        <taxon>Cnidaria</taxon>
        <taxon>Anthozoa</taxon>
        <taxon>Hexacorallia</taxon>
        <taxon>Scleractinia</taxon>
        <taxon>Astrocoeniina</taxon>
        <taxon>Acroporidae</taxon>
        <taxon>Acropora</taxon>
    </lineage>
</organism>
<keyword evidence="1" id="KW-1133">Transmembrane helix</keyword>
<comment type="caution">
    <text evidence="3">The sequence shown here is derived from an EMBL/GenBank/DDBJ whole genome shotgun (WGS) entry which is preliminary data.</text>
</comment>
<feature type="transmembrane region" description="Helical" evidence="1">
    <location>
        <begin position="254"/>
        <end position="273"/>
    </location>
</feature>
<dbReference type="EMBL" id="JARQWQ010000033">
    <property type="protein sequence ID" value="KAK2561334.1"/>
    <property type="molecule type" value="Genomic_DNA"/>
</dbReference>
<evidence type="ECO:0000256" key="1">
    <source>
        <dbReference type="SAM" id="Phobius"/>
    </source>
</evidence>
<sequence>MGDEEYKSVLIVNDSADAHLTIYLYPRWDVICWLSLESKILKPGEKYLYRSKKRFQFKIVARFQDDRRSNTILETQKWDGDKLFKITGTTSPTVTEEALTDQVEKRICLRKVQRSKELNRTRGGRNFYDILGLDIKKVREMSKEQQAKAIRKGYLTQMHIWHPDRNGGDEEIAKEILFAYETLQNEEKRASYHNLTDYDEGWLSLRRYKAMFKPECVTEEQRKAYRKRMALFAISALFIIGGTVLTSLTPGLAAPALVICGGVSGGGFVGAGLQSLQHTLKAESVVDGCSVKDWIGKAGIGFVAGAVTGGAAVGITARLTGIGSAAMESAAVTTAQYVGSGATTGAVGEMASSLAADAGRRFVEGEDVTLKQAASRALFGAVVGSVAGVAGSAVTKAVVGSQASAAAANLEGGIGEQVAIITGARRRGNTAAGNIFRMLAENGAEAVVGGPLQIVEERLDDSVENQSPRKHIVNGIKNAAGNIALGCVRDGVAAFVNHGYNEFQVDRRFKKEIENPLINDDVKPSGSKPFPRRNRVRFLLDEEKGKGLHDWRDGKCSAAYNPLNTEETLELVPLKLHSFSEELANVELEADKQPKDGNVRYISDGAWISKMVVTFFQNRKKVTEEVRGSGTSINIPSSALKIEVRFQVRRPFWGDVYKYDRFCKSWFRPYEPHIFRYDTPPIRTFTISGSLWFEAVMRVSDEYHEETKEM</sequence>
<keyword evidence="1" id="KW-0812">Transmembrane</keyword>
<protein>
    <recommendedName>
        <fullName evidence="2">J domain-containing protein</fullName>
    </recommendedName>
</protein>
<evidence type="ECO:0000313" key="4">
    <source>
        <dbReference type="Proteomes" id="UP001249851"/>
    </source>
</evidence>
<reference evidence="3" key="2">
    <citation type="journal article" date="2023" name="Science">
        <title>Genomic signatures of disease resistance in endangered staghorn corals.</title>
        <authorList>
            <person name="Vollmer S.V."/>
            <person name="Selwyn J.D."/>
            <person name="Despard B.A."/>
            <person name="Roesel C.L."/>
        </authorList>
    </citation>
    <scope>NUCLEOTIDE SEQUENCE</scope>
    <source>
        <strain evidence="3">K2</strain>
    </source>
</reference>
<dbReference type="SMART" id="SM00271">
    <property type="entry name" value="DnaJ"/>
    <property type="match status" value="1"/>
</dbReference>
<proteinExistence type="predicted"/>
<dbReference type="Proteomes" id="UP001249851">
    <property type="component" value="Unassembled WGS sequence"/>
</dbReference>
<dbReference type="InterPro" id="IPR036869">
    <property type="entry name" value="J_dom_sf"/>
</dbReference>
<reference evidence="3" key="1">
    <citation type="journal article" date="2023" name="G3 (Bethesda)">
        <title>Whole genome assembly and annotation of the endangered Caribbean coral Acropora cervicornis.</title>
        <authorList>
            <person name="Selwyn J.D."/>
            <person name="Vollmer S.V."/>
        </authorList>
    </citation>
    <scope>NUCLEOTIDE SEQUENCE</scope>
    <source>
        <strain evidence="3">K2</strain>
    </source>
</reference>
<dbReference type="CDD" id="cd06257">
    <property type="entry name" value="DnaJ"/>
    <property type="match status" value="1"/>
</dbReference>
<dbReference type="AlphaFoldDB" id="A0AAD9V4V1"/>
<dbReference type="Gene3D" id="1.10.287.110">
    <property type="entry name" value="DnaJ domain"/>
    <property type="match status" value="1"/>
</dbReference>
<dbReference type="SUPFAM" id="SSF46565">
    <property type="entry name" value="Chaperone J-domain"/>
    <property type="match status" value="1"/>
</dbReference>